<sequence>MMNIKEYKQIFIRELKIIINLLAIFVIGWGFTPYPHIFLGLILGTLISTYNLWSMHSKVNRMGQTIVDNANKKEDEKKKRVKSLGSLNRLAAAALAVLIAMRYPETFSLVAVIIGLMTNHFVIMIDFLFQSIRKN</sequence>
<dbReference type="RefSeq" id="WP_003333368.1">
    <property type="nucleotide sequence ID" value="NZ_AJLR01000152.1"/>
</dbReference>
<dbReference type="InterPro" id="IPR005598">
    <property type="entry name" value="ATP_synth_I"/>
</dbReference>
<feature type="transmembrane region" description="Helical" evidence="6">
    <location>
        <begin position="109"/>
        <end position="129"/>
    </location>
</feature>
<proteinExistence type="predicted"/>
<evidence type="ECO:0000256" key="5">
    <source>
        <dbReference type="ARBA" id="ARBA00023136"/>
    </source>
</evidence>
<dbReference type="EMBL" id="AJLR01000152">
    <property type="protein sequence ID" value="EKN62851.1"/>
    <property type="molecule type" value="Genomic_DNA"/>
</dbReference>
<keyword evidence="4 6" id="KW-1133">Transmembrane helix</keyword>
<comment type="subcellular location">
    <subcellularLocation>
        <location evidence="1">Cell membrane</location>
        <topology evidence="1">Multi-pass membrane protein</topology>
    </subcellularLocation>
</comment>
<evidence type="ECO:0000256" key="3">
    <source>
        <dbReference type="ARBA" id="ARBA00022692"/>
    </source>
</evidence>
<dbReference type="GeneID" id="89467644"/>
<keyword evidence="5 6" id="KW-0472">Membrane</keyword>
<keyword evidence="2" id="KW-1003">Cell membrane</keyword>
<dbReference type="GO" id="GO:0005886">
    <property type="term" value="C:plasma membrane"/>
    <property type="evidence" value="ECO:0007669"/>
    <property type="project" value="UniProtKB-SubCell"/>
</dbReference>
<reference evidence="7 8" key="1">
    <citation type="journal article" date="2012" name="Front. Microbiol.">
        <title>Redundancy and modularity in membrane-associated dissimilatory nitrate reduction in Bacillus.</title>
        <authorList>
            <person name="Heylen K."/>
            <person name="Keltjens J."/>
        </authorList>
    </citation>
    <scope>NUCLEOTIDE SEQUENCE [LARGE SCALE GENOMIC DNA]</scope>
    <source>
        <strain evidence="7 8">LMG 9581</strain>
    </source>
</reference>
<dbReference type="InterPro" id="IPR039072">
    <property type="entry name" value="ATP_synth_I_Bacilli"/>
</dbReference>
<evidence type="ECO:0000256" key="1">
    <source>
        <dbReference type="ARBA" id="ARBA00004651"/>
    </source>
</evidence>
<evidence type="ECO:0000256" key="2">
    <source>
        <dbReference type="ARBA" id="ARBA00022475"/>
    </source>
</evidence>
<dbReference type="Pfam" id="PF03899">
    <property type="entry name" value="ATP-synt_I"/>
    <property type="match status" value="1"/>
</dbReference>
<dbReference type="PANTHER" id="PTHR40035:SF1">
    <property type="entry name" value="ATP SYNTHASE PROTEIN I"/>
    <property type="match status" value="1"/>
</dbReference>
<gene>
    <name evidence="7" type="ORF">BAZO_20588</name>
</gene>
<protein>
    <submittedName>
        <fullName evidence="7">ATP synthase F0 subunit I</fullName>
    </submittedName>
</protein>
<keyword evidence="3 6" id="KW-0812">Transmembrane</keyword>
<dbReference type="AlphaFoldDB" id="K6DPZ2"/>
<organism evidence="7 8">
    <name type="scientific">Schinkia azotoformans LMG 9581</name>
    <dbReference type="NCBI Taxonomy" id="1131731"/>
    <lineage>
        <taxon>Bacteria</taxon>
        <taxon>Bacillati</taxon>
        <taxon>Bacillota</taxon>
        <taxon>Bacilli</taxon>
        <taxon>Bacillales</taxon>
        <taxon>Bacillaceae</taxon>
        <taxon>Calidifontibacillus/Schinkia group</taxon>
        <taxon>Schinkia</taxon>
    </lineage>
</organism>
<keyword evidence="8" id="KW-1185">Reference proteome</keyword>
<evidence type="ECO:0000313" key="7">
    <source>
        <dbReference type="EMBL" id="EKN62851.1"/>
    </source>
</evidence>
<dbReference type="PATRIC" id="fig|1131731.3.peg.4201"/>
<dbReference type="Proteomes" id="UP000006315">
    <property type="component" value="Unassembled WGS sequence"/>
</dbReference>
<dbReference type="STRING" id="1131731.BAZO_20588"/>
<evidence type="ECO:0000313" key="8">
    <source>
        <dbReference type="Proteomes" id="UP000006315"/>
    </source>
</evidence>
<name>K6DPZ2_SCHAZ</name>
<evidence type="ECO:0000256" key="4">
    <source>
        <dbReference type="ARBA" id="ARBA00022989"/>
    </source>
</evidence>
<evidence type="ECO:0000256" key="6">
    <source>
        <dbReference type="SAM" id="Phobius"/>
    </source>
</evidence>
<dbReference type="PANTHER" id="PTHR40035">
    <property type="entry name" value="ATP SYNTHASE PROTEIN I"/>
    <property type="match status" value="1"/>
</dbReference>
<comment type="caution">
    <text evidence="7">The sequence shown here is derived from an EMBL/GenBank/DDBJ whole genome shotgun (WGS) entry which is preliminary data.</text>
</comment>
<accession>K6DPZ2</accession>